<accession>A0A9D2NKE6</accession>
<feature type="domain" description="NADPH-dependent FMN reductase-like" evidence="3">
    <location>
        <begin position="3"/>
        <end position="111"/>
    </location>
</feature>
<dbReference type="InterPro" id="IPR051796">
    <property type="entry name" value="ISF_SsuE-like"/>
</dbReference>
<evidence type="ECO:0000256" key="2">
    <source>
        <dbReference type="ARBA" id="ARBA00022643"/>
    </source>
</evidence>
<reference evidence="4" key="2">
    <citation type="submission" date="2021-04" db="EMBL/GenBank/DDBJ databases">
        <authorList>
            <person name="Gilroy R."/>
        </authorList>
    </citation>
    <scope>NUCLEOTIDE SEQUENCE</scope>
    <source>
        <strain evidence="4">USAMLcec2-132</strain>
    </source>
</reference>
<dbReference type="Pfam" id="PF03358">
    <property type="entry name" value="FMN_red"/>
    <property type="match status" value="1"/>
</dbReference>
<evidence type="ECO:0000259" key="3">
    <source>
        <dbReference type="Pfam" id="PF03358"/>
    </source>
</evidence>
<dbReference type="PANTHER" id="PTHR43278">
    <property type="entry name" value="NAD(P)H-DEPENDENT FMN-CONTAINING OXIDOREDUCTASE YWQN-RELATED"/>
    <property type="match status" value="1"/>
</dbReference>
<evidence type="ECO:0000313" key="4">
    <source>
        <dbReference type="EMBL" id="HJC25989.1"/>
    </source>
</evidence>
<proteinExistence type="predicted"/>
<dbReference type="GO" id="GO:0016491">
    <property type="term" value="F:oxidoreductase activity"/>
    <property type="evidence" value="ECO:0007669"/>
    <property type="project" value="InterPro"/>
</dbReference>
<gene>
    <name evidence="4" type="ORF">H9761_20225</name>
</gene>
<dbReference type="Proteomes" id="UP000823891">
    <property type="component" value="Unassembled WGS sequence"/>
</dbReference>
<dbReference type="InterPro" id="IPR029039">
    <property type="entry name" value="Flavoprotein-like_sf"/>
</dbReference>
<reference evidence="4" key="1">
    <citation type="journal article" date="2021" name="PeerJ">
        <title>Extensive microbial diversity within the chicken gut microbiome revealed by metagenomics and culture.</title>
        <authorList>
            <person name="Gilroy R."/>
            <person name="Ravi A."/>
            <person name="Getino M."/>
            <person name="Pursley I."/>
            <person name="Horton D.L."/>
            <person name="Alikhan N.F."/>
            <person name="Baker D."/>
            <person name="Gharbi K."/>
            <person name="Hall N."/>
            <person name="Watson M."/>
            <person name="Adriaenssens E.M."/>
            <person name="Foster-Nyarko E."/>
            <person name="Jarju S."/>
            <person name="Secka A."/>
            <person name="Antonio M."/>
            <person name="Oren A."/>
            <person name="Chaudhuri R.R."/>
            <person name="La Ragione R."/>
            <person name="Hildebrand F."/>
            <person name="Pallen M.J."/>
        </authorList>
    </citation>
    <scope>NUCLEOTIDE SEQUENCE</scope>
    <source>
        <strain evidence="4">USAMLcec2-132</strain>
    </source>
</reference>
<dbReference type="AlphaFoldDB" id="A0A9D2NKE6"/>
<protein>
    <submittedName>
        <fullName evidence="4">Flavodoxin family protein</fullName>
    </submittedName>
</protein>
<organism evidence="4 5">
    <name type="scientific">Candidatus Eisenbergiella merdavium</name>
    <dbReference type="NCBI Taxonomy" id="2838551"/>
    <lineage>
        <taxon>Bacteria</taxon>
        <taxon>Bacillati</taxon>
        <taxon>Bacillota</taxon>
        <taxon>Clostridia</taxon>
        <taxon>Lachnospirales</taxon>
        <taxon>Lachnospiraceae</taxon>
        <taxon>Eisenbergiella</taxon>
    </lineage>
</organism>
<keyword evidence="2" id="KW-0288">FMN</keyword>
<dbReference type="EMBL" id="DWWS01000075">
    <property type="protein sequence ID" value="HJC25989.1"/>
    <property type="molecule type" value="Genomic_DNA"/>
</dbReference>
<dbReference type="SUPFAM" id="SSF52218">
    <property type="entry name" value="Flavoproteins"/>
    <property type="match status" value="1"/>
</dbReference>
<comment type="caution">
    <text evidence="4">The sequence shown here is derived from an EMBL/GenBank/DDBJ whole genome shotgun (WGS) entry which is preliminary data.</text>
</comment>
<dbReference type="Gene3D" id="3.40.50.360">
    <property type="match status" value="1"/>
</dbReference>
<sequence>MSKILVIESSPHKHGSSNLLAGEFIRGAQEAGHEIMVFDAGHANLHPCMGCGACGMSGSCVQKDDMADLQEKLLSCDVAVFVTPLYYFGFSTQLKTVIDRFYSFNGQLTAKGLKTVLIAAAWDSNDWTMRDIRAHYETLCDYLNFQNLGEILGVGCGTVQMTKHTRFPQEAYSLGKRIGG</sequence>
<evidence type="ECO:0000256" key="1">
    <source>
        <dbReference type="ARBA" id="ARBA00022630"/>
    </source>
</evidence>
<evidence type="ECO:0000313" key="5">
    <source>
        <dbReference type="Proteomes" id="UP000823891"/>
    </source>
</evidence>
<dbReference type="PANTHER" id="PTHR43278:SF2">
    <property type="entry name" value="IRON-SULFUR FLAVOPROTEIN"/>
    <property type="match status" value="1"/>
</dbReference>
<keyword evidence="1" id="KW-0285">Flavoprotein</keyword>
<dbReference type="InterPro" id="IPR005025">
    <property type="entry name" value="FMN_Rdtase-like_dom"/>
</dbReference>
<name>A0A9D2NKE6_9FIRM</name>